<name>A0A9W4CVI5_9CYAN</name>
<protein>
    <submittedName>
        <fullName evidence="1">Uncharacterized protein</fullName>
    </submittedName>
</protein>
<reference evidence="1" key="1">
    <citation type="submission" date="2020-09" db="EMBL/GenBank/DDBJ databases">
        <authorList>
            <person name="Blom J."/>
        </authorList>
    </citation>
    <scope>NUCLEOTIDE SEQUENCE</scope>
    <source>
        <strain evidence="1">No.713</strain>
    </source>
</reference>
<dbReference type="AlphaFoldDB" id="A0A9W4CVI5"/>
<proteinExistence type="predicted"/>
<evidence type="ECO:0000313" key="2">
    <source>
        <dbReference type="Proteomes" id="UP001153719"/>
    </source>
</evidence>
<keyword evidence="2" id="KW-1185">Reference proteome</keyword>
<sequence length="133" mass="14339">MNQFLPNSKFLNSFLAIVILSIGGMGFLLSPAQAQNRRPTFFEESQDPGERNQGFRNTFLYDALGGIADPLNGTGGVATTVDSLQKVGFDGENAGGQLRSGQQILSPSFDRTNVIIPSSFDRTNVIIPSSRGR</sequence>
<organism evidence="1 2">
    <name type="scientific">Planktothrix pseudagardhii</name>
    <dbReference type="NCBI Taxonomy" id="132604"/>
    <lineage>
        <taxon>Bacteria</taxon>
        <taxon>Bacillati</taxon>
        <taxon>Cyanobacteriota</taxon>
        <taxon>Cyanophyceae</taxon>
        <taxon>Oscillatoriophycideae</taxon>
        <taxon>Oscillatoriales</taxon>
        <taxon>Microcoleaceae</taxon>
        <taxon>Planktothrix</taxon>
    </lineage>
</organism>
<dbReference type="Proteomes" id="UP001153719">
    <property type="component" value="Chromosome"/>
</dbReference>
<gene>
    <name evidence="1" type="ORF">NO713_04449</name>
</gene>
<accession>A0A9W4CVI5</accession>
<dbReference type="RefSeq" id="WP_254174636.1">
    <property type="nucleotide sequence ID" value="NZ_LR882967.1"/>
</dbReference>
<dbReference type="EMBL" id="LR882967">
    <property type="protein sequence ID" value="CAD5978862.1"/>
    <property type="molecule type" value="Genomic_DNA"/>
</dbReference>
<evidence type="ECO:0000313" key="1">
    <source>
        <dbReference type="EMBL" id="CAD5978862.1"/>
    </source>
</evidence>
<dbReference type="KEGG" id="ppsu:NO713_04449"/>